<dbReference type="GO" id="GO:0061630">
    <property type="term" value="F:ubiquitin protein ligase activity"/>
    <property type="evidence" value="ECO:0007669"/>
    <property type="project" value="UniProtKB-EC"/>
</dbReference>
<dbReference type="PANTHER" id="PTHR14155:SF604">
    <property type="entry name" value="RING-TYPE DOMAIN-CONTAINING PROTEIN"/>
    <property type="match status" value="1"/>
</dbReference>
<dbReference type="PROSITE" id="PS50089">
    <property type="entry name" value="ZF_RING_2"/>
    <property type="match status" value="1"/>
</dbReference>
<gene>
    <name evidence="9" type="ORF">BAE44_0010471</name>
</gene>
<comment type="catalytic activity">
    <reaction evidence="1">
        <text>S-ubiquitinyl-[E2 ubiquitin-conjugating enzyme]-L-cysteine + [acceptor protein]-L-lysine = [E2 ubiquitin-conjugating enzyme]-L-cysteine + N(6)-ubiquitinyl-[acceptor protein]-L-lysine.</text>
        <dbReference type="EC" id="2.3.2.27"/>
    </reaction>
</comment>
<name>A0A1E5VTP8_9POAL</name>
<dbReference type="InterPro" id="IPR053238">
    <property type="entry name" value="RING-H2_zinc_finger"/>
</dbReference>
<evidence type="ECO:0000256" key="3">
    <source>
        <dbReference type="ARBA" id="ARBA00022723"/>
    </source>
</evidence>
<keyword evidence="5" id="KW-0862">Zinc</keyword>
<keyword evidence="3" id="KW-0479">Metal-binding</keyword>
<evidence type="ECO:0000259" key="8">
    <source>
        <dbReference type="PROSITE" id="PS50089"/>
    </source>
</evidence>
<dbReference type="EMBL" id="LWDX02029901">
    <property type="protein sequence ID" value="OEL28507.1"/>
    <property type="molecule type" value="Genomic_DNA"/>
</dbReference>
<keyword evidence="4 7" id="KW-0863">Zinc-finger</keyword>
<evidence type="ECO:0000256" key="1">
    <source>
        <dbReference type="ARBA" id="ARBA00000900"/>
    </source>
</evidence>
<proteinExistence type="inferred from homology"/>
<evidence type="ECO:0000256" key="5">
    <source>
        <dbReference type="ARBA" id="ARBA00022833"/>
    </source>
</evidence>
<dbReference type="CDD" id="cd16454">
    <property type="entry name" value="RING-H2_PA-TM-RING"/>
    <property type="match status" value="1"/>
</dbReference>
<keyword evidence="10" id="KW-1185">Reference proteome</keyword>
<accession>A0A1E5VTP8</accession>
<evidence type="ECO:0000313" key="10">
    <source>
        <dbReference type="Proteomes" id="UP000095767"/>
    </source>
</evidence>
<dbReference type="Pfam" id="PF13639">
    <property type="entry name" value="zf-RING_2"/>
    <property type="match status" value="1"/>
</dbReference>
<feature type="domain" description="RING-type" evidence="8">
    <location>
        <begin position="193"/>
        <end position="235"/>
    </location>
</feature>
<comment type="caution">
    <text evidence="9">The sequence shown here is derived from an EMBL/GenBank/DDBJ whole genome shotgun (WGS) entry which is preliminary data.</text>
</comment>
<organism evidence="9 10">
    <name type="scientific">Dichanthelium oligosanthes</name>
    <dbReference type="NCBI Taxonomy" id="888268"/>
    <lineage>
        <taxon>Eukaryota</taxon>
        <taxon>Viridiplantae</taxon>
        <taxon>Streptophyta</taxon>
        <taxon>Embryophyta</taxon>
        <taxon>Tracheophyta</taxon>
        <taxon>Spermatophyta</taxon>
        <taxon>Magnoliopsida</taxon>
        <taxon>Liliopsida</taxon>
        <taxon>Poales</taxon>
        <taxon>Poaceae</taxon>
        <taxon>PACMAD clade</taxon>
        <taxon>Panicoideae</taxon>
        <taxon>Panicodae</taxon>
        <taxon>Paniceae</taxon>
        <taxon>Dichantheliinae</taxon>
        <taxon>Dichanthelium</taxon>
    </lineage>
</organism>
<dbReference type="InterPro" id="IPR001841">
    <property type="entry name" value="Znf_RING"/>
</dbReference>
<comment type="similarity">
    <text evidence="6">Belongs to the RING-type zinc finger family. ATL subfamily.</text>
</comment>
<dbReference type="SUPFAM" id="SSF57850">
    <property type="entry name" value="RING/U-box"/>
    <property type="match status" value="1"/>
</dbReference>
<evidence type="ECO:0000313" key="9">
    <source>
        <dbReference type="EMBL" id="OEL28507.1"/>
    </source>
</evidence>
<dbReference type="AlphaFoldDB" id="A0A1E5VTP8"/>
<evidence type="ECO:0000256" key="6">
    <source>
        <dbReference type="ARBA" id="ARBA00024209"/>
    </source>
</evidence>
<evidence type="ECO:0000256" key="7">
    <source>
        <dbReference type="PROSITE-ProRule" id="PRU00175"/>
    </source>
</evidence>
<dbReference type="SMART" id="SM00184">
    <property type="entry name" value="RING"/>
    <property type="match status" value="1"/>
</dbReference>
<dbReference type="OrthoDB" id="636518at2759"/>
<dbReference type="GO" id="GO:0008270">
    <property type="term" value="F:zinc ion binding"/>
    <property type="evidence" value="ECO:0007669"/>
    <property type="project" value="UniProtKB-KW"/>
</dbReference>
<evidence type="ECO:0000256" key="4">
    <source>
        <dbReference type="ARBA" id="ARBA00022771"/>
    </source>
</evidence>
<dbReference type="Proteomes" id="UP000095767">
    <property type="component" value="Unassembled WGS sequence"/>
</dbReference>
<dbReference type="EC" id="2.3.2.27" evidence="2"/>
<evidence type="ECO:0000256" key="2">
    <source>
        <dbReference type="ARBA" id="ARBA00012483"/>
    </source>
</evidence>
<dbReference type="PANTHER" id="PTHR14155">
    <property type="entry name" value="RING FINGER DOMAIN-CONTAINING"/>
    <property type="match status" value="1"/>
</dbReference>
<reference evidence="9 10" key="1">
    <citation type="submission" date="2016-09" db="EMBL/GenBank/DDBJ databases">
        <title>The draft genome of Dichanthelium oligosanthes: A C3 panicoid grass species.</title>
        <authorList>
            <person name="Studer A.J."/>
            <person name="Schnable J.C."/>
            <person name="Brutnell T.P."/>
        </authorList>
    </citation>
    <scope>NUCLEOTIDE SEQUENCE [LARGE SCALE GENOMIC DNA]</scope>
    <source>
        <strain evidence="10">cv. Kellogg 1175</strain>
        <tissue evidence="9">Leaf</tissue>
    </source>
</reference>
<dbReference type="InterPro" id="IPR013083">
    <property type="entry name" value="Znf_RING/FYVE/PHD"/>
</dbReference>
<sequence length="255" mass="28439">MDPAAAAKPNRLWTSSETTRLDVVLWPPGGQSSELVLRFAVAVSHTWRGIGGGARSERQLRPPRHFTEDDSLVLSTSGPDYLLRGGDVRRFIREMMRRKLSKEFDDYFRFKDWDAAVPEGVEARIVEHVAALRRGGCTCEVYVDVSLTVWFVYSEAGALTLACFLATRDPTRRRASGGAGGLDDDGDGDAPSCSICFEEMAPDAEETRLPGCAHGFHRTCIGKWFEKASTCPMCRRDKLQYLPPDYRAVHDMMLS</sequence>
<dbReference type="Gene3D" id="3.30.40.10">
    <property type="entry name" value="Zinc/RING finger domain, C3HC4 (zinc finger)"/>
    <property type="match status" value="1"/>
</dbReference>
<protein>
    <recommendedName>
        <fullName evidence="2">RING-type E3 ubiquitin transferase</fullName>
        <ecNumber evidence="2">2.3.2.27</ecNumber>
    </recommendedName>
</protein>